<dbReference type="PANTHER" id="PTHR39569">
    <property type="entry name" value="INORGANIC TRIPHOSPHATASE"/>
    <property type="match status" value="1"/>
</dbReference>
<dbReference type="RefSeq" id="WP_105307000.1">
    <property type="nucleotide sequence ID" value="NZ_PIPS01000006.1"/>
</dbReference>
<protein>
    <submittedName>
        <fullName evidence="3">Phosphate-binding protein</fullName>
    </submittedName>
</protein>
<name>A0AA94ECZ7_9GAMM</name>
<organism evidence="3 4">
    <name type="scientific">Idiomarina aquatica</name>
    <dbReference type="NCBI Taxonomy" id="1327752"/>
    <lineage>
        <taxon>Bacteria</taxon>
        <taxon>Pseudomonadati</taxon>
        <taxon>Pseudomonadota</taxon>
        <taxon>Gammaproteobacteria</taxon>
        <taxon>Alteromonadales</taxon>
        <taxon>Idiomarinaceae</taxon>
        <taxon>Idiomarina</taxon>
    </lineage>
</organism>
<dbReference type="SMART" id="SM01118">
    <property type="entry name" value="CYTH"/>
    <property type="match status" value="1"/>
</dbReference>
<dbReference type="InterPro" id="IPR039013">
    <property type="entry name" value="YgiF"/>
</dbReference>
<gene>
    <name evidence="3" type="ORF">CWE23_13465</name>
</gene>
<dbReference type="InterPro" id="IPR007899">
    <property type="entry name" value="CHAD_dom"/>
</dbReference>
<proteinExistence type="predicted"/>
<evidence type="ECO:0000259" key="1">
    <source>
        <dbReference type="PROSITE" id="PS51707"/>
    </source>
</evidence>
<dbReference type="EMBL" id="PIPS01000006">
    <property type="protein sequence ID" value="RUO39687.1"/>
    <property type="molecule type" value="Genomic_DNA"/>
</dbReference>
<keyword evidence="4" id="KW-1185">Reference proteome</keyword>
<dbReference type="GO" id="GO:0050355">
    <property type="term" value="F:inorganic triphosphate phosphatase activity"/>
    <property type="evidence" value="ECO:0007669"/>
    <property type="project" value="InterPro"/>
</dbReference>
<dbReference type="AlphaFoldDB" id="A0AA94ECZ7"/>
<evidence type="ECO:0000313" key="3">
    <source>
        <dbReference type="EMBL" id="RUO39687.1"/>
    </source>
</evidence>
<evidence type="ECO:0000259" key="2">
    <source>
        <dbReference type="PROSITE" id="PS51708"/>
    </source>
</evidence>
<dbReference type="PANTHER" id="PTHR39569:SF1">
    <property type="entry name" value="INORGANIC TRIPHOSPHATASE"/>
    <property type="match status" value="1"/>
</dbReference>
<sequence>MSQNTSQELELKLVIEPSQRDNALTVCQQLAETFATAADYQQLELENAYFDTSDLRLRQFDMGLRIRRSGDQLEQTIKLAGRVLGGMHERPEYNVPIADMVPDLTLFDEDIWPDDFPVYDVQRDLQQLFVTDFKRHRWLLKSGDGVIEMVLDLGQVLAQESSERIAEIELELQGGDINDVYRLGQQLVEQLNARMGSLSKAARGYLLAGRSVLEPFVQTHFVSTKAEHSLGEALYRALEYGLKHWQHNESCLERHANVRAAQGMADGIYLCKSVLELLANQGIECTGLVDRISTMLSHFGWLKRFEGLAELTAEDGAYHRALKRYNSLYEALQDSQQQVVQLTQLLELVRSSDYQLLLLDLSRLMIERQQTDDMQQPCEQWATALLRDDWRDVQQEFEQVEDMSEERYLKLLPKLQHSLMLGICFGQLFDANLRDSFRAPWQDLARGIREITALHILHETVKNSDDFNDEKLIDWQRMQRESLLTALEYSRKAALKREPYWQL</sequence>
<dbReference type="GO" id="GO:0046872">
    <property type="term" value="F:metal ion binding"/>
    <property type="evidence" value="ECO:0007669"/>
    <property type="project" value="TreeGrafter"/>
</dbReference>
<evidence type="ECO:0000313" key="4">
    <source>
        <dbReference type="Proteomes" id="UP000286680"/>
    </source>
</evidence>
<reference evidence="4" key="1">
    <citation type="journal article" date="2018" name="Front. Microbiol.">
        <title>Genome-Based Analysis Reveals the Taxonomy and Diversity of the Family Idiomarinaceae.</title>
        <authorList>
            <person name="Liu Y."/>
            <person name="Lai Q."/>
            <person name="Shao Z."/>
        </authorList>
    </citation>
    <scope>NUCLEOTIDE SEQUENCE [LARGE SCALE GENOMIC DNA]</scope>
    <source>
        <strain evidence="4">SN-14</strain>
    </source>
</reference>
<dbReference type="PROSITE" id="PS51708">
    <property type="entry name" value="CHAD"/>
    <property type="match status" value="1"/>
</dbReference>
<dbReference type="PROSITE" id="PS51707">
    <property type="entry name" value="CYTH"/>
    <property type="match status" value="1"/>
</dbReference>
<dbReference type="InterPro" id="IPR033469">
    <property type="entry name" value="CYTH-like_dom_sf"/>
</dbReference>
<feature type="domain" description="CHAD" evidence="2">
    <location>
        <begin position="227"/>
        <end position="480"/>
    </location>
</feature>
<dbReference type="Gene3D" id="2.40.320.10">
    <property type="entry name" value="Hypothetical Protein Pfu-838710-001"/>
    <property type="match status" value="1"/>
</dbReference>
<accession>A0AA94ECZ7</accession>
<feature type="domain" description="CYTH" evidence="1">
    <location>
        <begin position="6"/>
        <end position="211"/>
    </location>
</feature>
<dbReference type="CDD" id="cd07756">
    <property type="entry name" value="CYTH-like_Pase_CHAD"/>
    <property type="match status" value="1"/>
</dbReference>
<dbReference type="Pfam" id="PF01928">
    <property type="entry name" value="CYTH"/>
    <property type="match status" value="1"/>
</dbReference>
<dbReference type="InterPro" id="IPR023577">
    <property type="entry name" value="CYTH_domain"/>
</dbReference>
<dbReference type="SUPFAM" id="SSF55154">
    <property type="entry name" value="CYTH-like phosphatases"/>
    <property type="match status" value="1"/>
</dbReference>
<dbReference type="Proteomes" id="UP000286680">
    <property type="component" value="Unassembled WGS sequence"/>
</dbReference>
<comment type="caution">
    <text evidence="3">The sequence shown here is derived from an EMBL/GenBank/DDBJ whole genome shotgun (WGS) entry which is preliminary data.</text>
</comment>